<feature type="repeat" description="PPR" evidence="1">
    <location>
        <begin position="954"/>
        <end position="988"/>
    </location>
</feature>
<feature type="domain" description="Heparan-alpha-glucosaminide N-acetyltransferase catalytic" evidence="4">
    <location>
        <begin position="14"/>
        <end position="138"/>
    </location>
</feature>
<keyword evidence="7" id="KW-1185">Reference proteome</keyword>
<dbReference type="PANTHER" id="PTHR31061:SF24">
    <property type="entry name" value="LD22376P"/>
    <property type="match status" value="1"/>
</dbReference>
<feature type="transmembrane region" description="Helical" evidence="3">
    <location>
        <begin position="85"/>
        <end position="105"/>
    </location>
</feature>
<feature type="transmembrane region" description="Helical" evidence="3">
    <location>
        <begin position="56"/>
        <end position="73"/>
    </location>
</feature>
<feature type="transmembrane region" description="Helical" evidence="3">
    <location>
        <begin position="260"/>
        <end position="278"/>
    </location>
</feature>
<dbReference type="InterPro" id="IPR043502">
    <property type="entry name" value="DNA/RNA_pol_sf"/>
</dbReference>
<feature type="transmembrane region" description="Helical" evidence="3">
    <location>
        <begin position="125"/>
        <end position="143"/>
    </location>
</feature>
<comment type="caution">
    <text evidence="6">The sequence shown here is derived from an EMBL/GenBank/DDBJ whole genome shotgun (WGS) entry which is preliminary data.</text>
</comment>
<feature type="transmembrane region" description="Helical" evidence="3">
    <location>
        <begin position="357"/>
        <end position="378"/>
    </location>
</feature>
<reference evidence="6" key="1">
    <citation type="submission" date="2021-02" db="EMBL/GenBank/DDBJ databases">
        <authorList>
            <person name="Dougan E. K."/>
            <person name="Rhodes N."/>
            <person name="Thang M."/>
            <person name="Chan C."/>
        </authorList>
    </citation>
    <scope>NUCLEOTIDE SEQUENCE</scope>
</reference>
<evidence type="ECO:0000256" key="2">
    <source>
        <dbReference type="SAM" id="MobiDB-lite"/>
    </source>
</evidence>
<evidence type="ECO:0000256" key="3">
    <source>
        <dbReference type="SAM" id="Phobius"/>
    </source>
</evidence>
<keyword evidence="3" id="KW-0812">Transmembrane</keyword>
<feature type="transmembrane region" description="Helical" evidence="3">
    <location>
        <begin position="20"/>
        <end position="36"/>
    </location>
</feature>
<evidence type="ECO:0000313" key="7">
    <source>
        <dbReference type="Proteomes" id="UP000601435"/>
    </source>
</evidence>
<feature type="region of interest" description="Disordered" evidence="2">
    <location>
        <begin position="1373"/>
        <end position="1415"/>
    </location>
</feature>
<dbReference type="PROSITE" id="PS51375">
    <property type="entry name" value="PPR"/>
    <property type="match status" value="3"/>
</dbReference>
<feature type="transmembrane region" description="Helical" evidence="3">
    <location>
        <begin position="290"/>
        <end position="311"/>
    </location>
</feature>
<dbReference type="Pfam" id="PF07786">
    <property type="entry name" value="HGSNAT_cat"/>
    <property type="match status" value="1"/>
</dbReference>
<accession>A0A812UQK0</accession>
<feature type="region of interest" description="Disordered" evidence="2">
    <location>
        <begin position="1457"/>
        <end position="1544"/>
    </location>
</feature>
<feature type="repeat" description="PPR" evidence="1">
    <location>
        <begin position="1019"/>
        <end position="1053"/>
    </location>
</feature>
<evidence type="ECO:0000259" key="4">
    <source>
        <dbReference type="Pfam" id="PF07786"/>
    </source>
</evidence>
<evidence type="ECO:0000256" key="1">
    <source>
        <dbReference type="PROSITE-ProRule" id="PRU00708"/>
    </source>
</evidence>
<organism evidence="6 7">
    <name type="scientific">Symbiodinium necroappetens</name>
    <dbReference type="NCBI Taxonomy" id="1628268"/>
    <lineage>
        <taxon>Eukaryota</taxon>
        <taxon>Sar</taxon>
        <taxon>Alveolata</taxon>
        <taxon>Dinophyceae</taxon>
        <taxon>Suessiales</taxon>
        <taxon>Symbiodiniaceae</taxon>
        <taxon>Symbiodinium</taxon>
    </lineage>
</organism>
<dbReference type="Pfam" id="PF13812">
    <property type="entry name" value="PPR_3"/>
    <property type="match status" value="2"/>
</dbReference>
<gene>
    <name evidence="6" type="primary">HGSNAT</name>
    <name evidence="6" type="ORF">SNEC2469_LOCUS17041</name>
</gene>
<dbReference type="Pfam" id="PF13041">
    <property type="entry name" value="PPR_2"/>
    <property type="match status" value="1"/>
</dbReference>
<protein>
    <submittedName>
        <fullName evidence="6">HGSNAT protein</fullName>
    </submittedName>
</protein>
<feature type="transmembrane region" description="Helical" evidence="3">
    <location>
        <begin position="177"/>
        <end position="196"/>
    </location>
</feature>
<feature type="transmembrane region" description="Helical" evidence="3">
    <location>
        <begin position="323"/>
        <end position="345"/>
    </location>
</feature>
<dbReference type="Gene3D" id="2.30.30.870">
    <property type="entry name" value="Pelota, domain A"/>
    <property type="match status" value="1"/>
</dbReference>
<keyword evidence="3" id="KW-1133">Transmembrane helix</keyword>
<feature type="domain" description="Pelota N-terminal" evidence="5">
    <location>
        <begin position="1212"/>
        <end position="1250"/>
    </location>
</feature>
<dbReference type="SUPFAM" id="SSF159065">
    <property type="entry name" value="Dom34/Pelota N-terminal domain-like"/>
    <property type="match status" value="2"/>
</dbReference>
<dbReference type="Gene3D" id="1.25.40.10">
    <property type="entry name" value="Tetratricopeptide repeat domain"/>
    <property type="match status" value="3"/>
</dbReference>
<feature type="compositionally biased region" description="Polar residues" evidence="2">
    <location>
        <begin position="1480"/>
        <end position="1493"/>
    </location>
</feature>
<dbReference type="InterPro" id="IPR002885">
    <property type="entry name" value="PPR_rpt"/>
</dbReference>
<dbReference type="PANTHER" id="PTHR31061">
    <property type="entry name" value="LD22376P"/>
    <property type="match status" value="1"/>
</dbReference>
<dbReference type="InterPro" id="IPR011990">
    <property type="entry name" value="TPR-like_helical_dom_sf"/>
</dbReference>
<dbReference type="SUPFAM" id="SSF56672">
    <property type="entry name" value="DNA/RNA polymerases"/>
    <property type="match status" value="1"/>
</dbReference>
<sequence>MTPTVPPSSSAKSRLVGLDVMRGITMAVMLVVDVAGDAYPSIGHAAWDGLHLADFVMPYFLLISGISAALSPVHPMQRASVLGRVLLRSLRLFLVGLAVQGSAFHVTKAGPLLVFDLATFRVMGILQRIAVVFLAVMIIDLYIPGSRSRASDSELLHQQSAGHRFDLGLRLLADSRWQWAVVLLIVGLGGLLTYVVKPPASWPACSGVLFGPDDPEILRKMGCSSVGWLDSCVLGINHLYIVGNNVSPTAAANFGFDPEGMVTTLSAVLPMFLGLHIGHAWRLLKSAEEVIVHWTMLAAFCTVAGISMSGWLPFNKRLWSPSYSFFTSGTAILMYALLYFACDVLAQRPSFWGRAALRFAPLYAPFRWCLACILFFVLSEGLQLHDGMWTSRCCLCSRRPCILGAGLRLLAPQRYILEDMMRESWQKRDGIRQRIQKEGSTGTVQTEVRKIQMTVEVKSIEYDAAGNCIRYSGKNCEGVCRVLRALRTSCNGSGSTFPEWEALLQLRSQQQHWRVGCGRSGRSGSAVVPGHHTMQRKRGNHGNLEKLLVDLAERPLSQEEVAVVLREEMELWHRNPKFATTLLKALATRNLPSIAADVLAVMAHQSVDVNVIHCNAALDAWGKGRSWCEAAKLLDFMKQSMLKPDSLSYTSLISSCSKDSLWSKAQQLHSACRRTGTRRDSTLYNAFLAASPWSRAFLEVSAMVQSRLRPSKVSYSAAVSTSCSWEHVCNMMARSEACSVLPDQIMHNHFICGLNSAWWLTVDALEIMRLRRVNPDNVNLKSALTSVAAGSQWLMCLQMMTLMLQPKPLAGQRQVSDLRNDLRLSVANAALTARWANWGQTHIVFQDLRRSACRPDQISVNTVIKACGDGDVAAWTVALLLLKEKIDLVGLNSAVTALTRCSVWRSVLQLASSGKGLGLQPDAFTHSATLRSMPEGRWQQALCLLDWLSLSSASLVAVNAAVGACARALEWEAALQLFEQMTQWRLKPDQFTRSSLISACEPGQWQLALLIAVSWQGIDVVSCSAAVNACAAARNWQLALELLWDMATANVSPNEVTFNAASSGLEKGSLWQPALQLLHLMPPLRVAPGRVSYNVVVSALQKAAMWRLPCHLLECMGDASSTPDAVSIDTATLACTTSNCWQPGLALLQQSLESKSLPSADCYAAVVTSCAVGMLYNLAAQLLNELQWQRAWPDAMQKEKGSRVMLRQWRPENQWVKMGAHHTLEIELNNKLTLGKDRWDAMHLQQLDEVAVLLMEARAARRLEDSDGLKSKVIGTLKGVEGGEKRLGTSAAMAGTGGPRPVLVAALKALSEVSEEAIMDSLAEFRVSHRARLAALFGQSVAEGLGAYRLQLEQATYDPAVLASALFGELPDEGPVRDDLPSWSQDPPVADTRQDAAEEELSGAQVTQTTPEDYADTIPSEVYGYSSNEPQAACAADTGGVFGGVAAVPALSAEFGGKQAGQEKAPPPPLPVEVSEPSASGSGQTPPKATLATTAGAADPVSKKNTLLRPPAFPPVTSTASSSTTSKPPGPPVRETQKDVQFPFEEQKMAYPTGPRTLKVSGGHTADTGAMHAPSREARLLSQVLGLGARKKRTVVEPVRSVNRGLGPATPKLDLRIENANDRFAALLQQAYLELKVSFDDRLQFAAQACITACWFMLRGIELANVQARDVVFNRQAGCRDTTPPELFGTAFQKCGVASKFQVIMLARACAFILQQEQLDSWGPEAINRWYVQEAAVLLPEKAASADSIKLAVEKALQGTQLLVHNPRWVTFCGKWWYGTSRTRRNTDQRSPMTQPAALPDLNDVAARSGFDKEMVAFLKQKGISNSGLFLHFFKDSGNIGSQSQASQSEATEKVPKVLPKNYWSEYVKEFESVTLLGSLTTPDAETREWLQGNAWHLPTARFLLFVLLAVCNVIPVTSGPIEAWSGIQWDPREAEALQLVGPTENPLEHLHWALGIEGTTLNFPPHNPCLTWALKFGQSLGSELQRWRKEVVRDVRALREDLQDEQEEWLQSAPKHVRLVYKQGGDKFVLQPLVVLHLLRLFEFPGLQDLADELQFGFKVLGPLPPGTHWDVRQDAKYSRPLTKSQFASLNGEHKHALAQEQGGSEHTPAMLAEIDKEMSKTRFKGPFVPATVAESPAAFGSRAFPVVQQDKVRRADDWRRSGHNSTVFVLDSPPYAGTQTVLTSVQAAADFGQPVLAALDHDGAYRALPVRDPDECFVFVPSEKGPEVFQHLVLPFGGTGSVWAYLRIADVICLITLVLAYIPASHFVDDFYFSEPDKTADSAFECFCLLQSLLGFTMKESKAQKPCSKSTLLGVLWEILQQTVTAGPSQGRLEKLQSLLEKILSDDSLTPEEAAHLAGKLNFVCSWVFGGAGKALLKCIYTRQHSPFPQKKLNEPLSAALRNLLALLPSLKPREFPLQRGVNTPRPHVLYADAFVTLAGCFQSAAKWLKQTTPLQVLRGSVNGLGAVLFANSGQKWAYRATVPRHLLARAATTKAFIFWLEAIGQIVSIAAAARVLSGDVLCFVDNVASEHALKKGYSKDPLLTNLLGWFWCWAATVRLNLIFVRVASKANLSDQVSRGEWEISDSLGCSRLYPDFDSIWDLLFEMTKQPVDPKSDLFGELVNLLAVPPVAQ</sequence>
<dbReference type="InterPro" id="IPR058547">
    <property type="entry name" value="Pelota_N"/>
</dbReference>
<dbReference type="Proteomes" id="UP000601435">
    <property type="component" value="Unassembled WGS sequence"/>
</dbReference>
<evidence type="ECO:0000259" key="5">
    <source>
        <dbReference type="Pfam" id="PF26356"/>
    </source>
</evidence>
<keyword evidence="3" id="KW-0472">Membrane</keyword>
<dbReference type="InterPro" id="IPR038069">
    <property type="entry name" value="Pelota/DOM34_N"/>
</dbReference>
<dbReference type="OrthoDB" id="2149840at2759"/>
<feature type="compositionally biased region" description="Low complexity" evidence="2">
    <location>
        <begin position="1515"/>
        <end position="1527"/>
    </location>
</feature>
<dbReference type="InterPro" id="IPR012429">
    <property type="entry name" value="HGSNAT_cat"/>
</dbReference>
<name>A0A812UQK0_9DINO</name>
<dbReference type="Pfam" id="PF26356">
    <property type="entry name" value="Pelota_N"/>
    <property type="match status" value="1"/>
</dbReference>
<proteinExistence type="predicted"/>
<feature type="repeat" description="PPR" evidence="1">
    <location>
        <begin position="645"/>
        <end position="679"/>
    </location>
</feature>
<evidence type="ECO:0000313" key="6">
    <source>
        <dbReference type="EMBL" id="CAE7589786.1"/>
    </source>
</evidence>
<dbReference type="EMBL" id="CAJNJA010027954">
    <property type="protein sequence ID" value="CAE7589786.1"/>
    <property type="molecule type" value="Genomic_DNA"/>
</dbReference>